<evidence type="ECO:0000313" key="5">
    <source>
        <dbReference type="EMBL" id="MBC2651747.1"/>
    </source>
</evidence>
<dbReference type="GO" id="GO:0031177">
    <property type="term" value="F:phosphopantetheine binding"/>
    <property type="evidence" value="ECO:0007669"/>
    <property type="project" value="TreeGrafter"/>
</dbReference>
<dbReference type="PROSITE" id="PS00012">
    <property type="entry name" value="PHOSPHOPANTETHEINE"/>
    <property type="match status" value="1"/>
</dbReference>
<dbReference type="PANTHER" id="PTHR45527">
    <property type="entry name" value="NONRIBOSOMAL PEPTIDE SYNTHETASE"/>
    <property type="match status" value="1"/>
</dbReference>
<dbReference type="InterPro" id="IPR000873">
    <property type="entry name" value="AMP-dep_synth/lig_dom"/>
</dbReference>
<dbReference type="SUPFAM" id="SSF51161">
    <property type="entry name" value="Trimeric LpxA-like enzymes"/>
    <property type="match status" value="3"/>
</dbReference>
<dbReference type="Gene3D" id="3.40.50.12780">
    <property type="entry name" value="N-terminal domain of ligase-like"/>
    <property type="match status" value="1"/>
</dbReference>
<accession>A0A7X1F7B0</accession>
<keyword evidence="3" id="KW-0812">Transmembrane</keyword>
<proteinExistence type="predicted"/>
<dbReference type="Gene3D" id="3.30.300.30">
    <property type="match status" value="1"/>
</dbReference>
<feature type="transmembrane region" description="Helical" evidence="3">
    <location>
        <begin position="1144"/>
        <end position="1171"/>
    </location>
</feature>
<keyword evidence="3" id="KW-1133">Transmembrane helix</keyword>
<organism evidence="5 6">
    <name type="scientific">Novosphingobium aerophilum</name>
    <dbReference type="NCBI Taxonomy" id="2839843"/>
    <lineage>
        <taxon>Bacteria</taxon>
        <taxon>Pseudomonadati</taxon>
        <taxon>Pseudomonadota</taxon>
        <taxon>Alphaproteobacteria</taxon>
        <taxon>Sphingomonadales</taxon>
        <taxon>Sphingomonadaceae</taxon>
        <taxon>Novosphingobium</taxon>
    </lineage>
</organism>
<dbReference type="PROSITE" id="PS00455">
    <property type="entry name" value="AMP_BINDING"/>
    <property type="match status" value="1"/>
</dbReference>
<feature type="transmembrane region" description="Helical" evidence="3">
    <location>
        <begin position="627"/>
        <end position="648"/>
    </location>
</feature>
<sequence length="1327" mass="142067">MTEAMPADRAVWPLQAFLREVAAHHPDLVAIDVPPGKRRPARETITYAELDALSDRIARHLAGRITGEAIVALLLPRASVLHFAAQLGVLKAGGAYTCLDPAFPPERMGEIIEDADPVAVLTDAAGAGKLDALGLPQGLILDAAQLAAVAPPAAPLPDRVAPDRLAYVIYTSGTTGKPKGVMVEHRNIANLVASDLTEFGLGPGDRVVQGSSSAYDSSIEESWLALACGATLVVMDDDAARLGPDIIGWLQRERVTVFCPPPTLLRTSGCSNPAAALPLLRLLYVGGEALPRDLADLWSAGRRMVNGYGPTECAVTCVRGDVRADEPVTIGRAVPGMRALVLDEALNPVAEGERGELCMAGAGVARGYRNRPELTAEKFVDHPALGRIYRTGDLVHRDPAGNLHYHGRIDAQVKLRGYRIELGEIEARLASLPGVRAAGCRLQGPDGAQDLIAWIVPEDPAVPPALDGLRSELGQTLPRYMVPQGIGVLAELPTTVSGKLDRKALPELALARAAATVEMVTPDGEIATLLAQGMAQVLKRPDGVSAAADFFEALGGDSLTAALLVTRLRQDARTDWITVSDIYEARTVQALARLAERAAGADSEDSGPALQREGRRQPLLTGTIQTLWLLAMIYAAAWGGWVVAFQLLPRLFSGLGLIGFILLMPVLTAAGFALYLPLSVGFAVGMKRLLIGRYRAIRTPYGSSFYARHWLVFQASRLIPWAVIQGTGLQIAVLRALGATIGERVHLARGVELRRGGWDLLTLGDGAAVNSDAVLGLIELDRGDLVIAPVTVGAGAVLETRAGLSGGTSLGAGARLAALSVLNPGQSVPAGELWRGVPAERVGPAPAPPVAGLGRSLSPLAYDTALLGAEAALALIAALPAELFTILACHLGGVGIAEVWRWIYHPTITGRVALLVLGLSFVSVPLTLVWTALLSRWMGRVRPGTYPRWSPVHLRVWLKTAMLRQCGEWLSGTVFWSRWLRLAGMDIGPKCEVSTIIDVVPELVTIGAETFFADGIYLGCAEVQDGVVTLAHTTLGRSNFLGNHAVVPAGEVLPDNVLFGIATVARGADIRPGGARFGLPSFDLPRREVVEVDRSLTHDPSAIRYANRVFWELLRFALPLWPLLLGAAWYAVVNLGQEVSPLAYALIVLPAATLLPLVALCLGVIVLKWLLIGRVKPGQHALWSCWCSRWDFVYVAWQKWANAILQRLEGTWLLPWYLRAVGLRIGRNVVLGPEFAQVVDPDMITIEDGATASPNFQAHTFEDRVLKVDHVRIGKGATVRRGTVPLYGAVIGERTHVGPHSVIMKQEHLLPGKRYQGIPTRVYGTED</sequence>
<dbReference type="PANTHER" id="PTHR45527:SF1">
    <property type="entry name" value="FATTY ACID SYNTHASE"/>
    <property type="match status" value="1"/>
</dbReference>
<name>A0A7X1F7B0_9SPHN</name>
<dbReference type="GO" id="GO:0005737">
    <property type="term" value="C:cytoplasm"/>
    <property type="evidence" value="ECO:0007669"/>
    <property type="project" value="TreeGrafter"/>
</dbReference>
<protein>
    <submittedName>
        <fullName evidence="5">Amino acid adenylation domain-containing protein</fullName>
    </submittedName>
</protein>
<feature type="transmembrane region" description="Helical" evidence="3">
    <location>
        <begin position="908"/>
        <end position="933"/>
    </location>
</feature>
<feature type="transmembrane region" description="Helical" evidence="3">
    <location>
        <begin position="718"/>
        <end position="737"/>
    </location>
</feature>
<dbReference type="PROSITE" id="PS50075">
    <property type="entry name" value="CARRIER"/>
    <property type="match status" value="1"/>
</dbReference>
<keyword evidence="6" id="KW-1185">Reference proteome</keyword>
<keyword evidence="1" id="KW-0596">Phosphopantetheine</keyword>
<dbReference type="Pfam" id="PF00550">
    <property type="entry name" value="PP-binding"/>
    <property type="match status" value="1"/>
</dbReference>
<dbReference type="InterPro" id="IPR009081">
    <property type="entry name" value="PP-bd_ACP"/>
</dbReference>
<evidence type="ECO:0000259" key="4">
    <source>
        <dbReference type="PROSITE" id="PS50075"/>
    </source>
</evidence>
<dbReference type="InterPro" id="IPR036736">
    <property type="entry name" value="ACP-like_sf"/>
</dbReference>
<dbReference type="Pfam" id="PF00501">
    <property type="entry name" value="AMP-binding"/>
    <property type="match status" value="1"/>
</dbReference>
<dbReference type="InterPro" id="IPR010071">
    <property type="entry name" value="AA_adenyl_dom"/>
</dbReference>
<comment type="caution">
    <text evidence="5">The sequence shown here is derived from an EMBL/GenBank/DDBJ whole genome shotgun (WGS) entry which is preliminary data.</text>
</comment>
<dbReference type="InterPro" id="IPR011004">
    <property type="entry name" value="Trimer_LpxA-like_sf"/>
</dbReference>
<reference evidence="5 6" key="1">
    <citation type="submission" date="2020-08" db="EMBL/GenBank/DDBJ databases">
        <title>The genome sequence of Novosphingobium flavum 4Y4.</title>
        <authorList>
            <person name="Liu Y."/>
        </authorList>
    </citation>
    <scope>NUCLEOTIDE SEQUENCE [LARGE SCALE GENOMIC DNA]</scope>
    <source>
        <strain evidence="5 6">4Y4</strain>
    </source>
</reference>
<dbReference type="Gene3D" id="1.10.1200.10">
    <property type="entry name" value="ACP-like"/>
    <property type="match status" value="1"/>
</dbReference>
<dbReference type="SUPFAM" id="SSF47336">
    <property type="entry name" value="ACP-like"/>
    <property type="match status" value="1"/>
</dbReference>
<feature type="transmembrane region" description="Helical" evidence="3">
    <location>
        <begin position="865"/>
        <end position="888"/>
    </location>
</feature>
<feature type="transmembrane region" description="Helical" evidence="3">
    <location>
        <begin position="1113"/>
        <end position="1132"/>
    </location>
</feature>
<evidence type="ECO:0000256" key="1">
    <source>
        <dbReference type="ARBA" id="ARBA00022450"/>
    </source>
</evidence>
<evidence type="ECO:0000313" key="6">
    <source>
        <dbReference type="Proteomes" id="UP000520156"/>
    </source>
</evidence>
<dbReference type="GO" id="GO:0044550">
    <property type="term" value="P:secondary metabolite biosynthetic process"/>
    <property type="evidence" value="ECO:0007669"/>
    <property type="project" value="TreeGrafter"/>
</dbReference>
<dbReference type="CDD" id="cd05930">
    <property type="entry name" value="A_NRPS"/>
    <property type="match status" value="1"/>
</dbReference>
<evidence type="ECO:0000256" key="3">
    <source>
        <dbReference type="SAM" id="Phobius"/>
    </source>
</evidence>
<dbReference type="EMBL" id="JACLAU010000009">
    <property type="protein sequence ID" value="MBC2651747.1"/>
    <property type="molecule type" value="Genomic_DNA"/>
</dbReference>
<dbReference type="RefSeq" id="WP_185683162.1">
    <property type="nucleotide sequence ID" value="NZ_JACLAU010000009.1"/>
</dbReference>
<keyword evidence="2" id="KW-0597">Phosphoprotein</keyword>
<dbReference type="InterPro" id="IPR042099">
    <property type="entry name" value="ANL_N_sf"/>
</dbReference>
<feature type="transmembrane region" description="Helical" evidence="3">
    <location>
        <begin position="655"/>
        <end position="676"/>
    </location>
</feature>
<dbReference type="Proteomes" id="UP000520156">
    <property type="component" value="Unassembled WGS sequence"/>
</dbReference>
<feature type="domain" description="Carrier" evidence="4">
    <location>
        <begin position="521"/>
        <end position="599"/>
    </location>
</feature>
<evidence type="ECO:0000256" key="2">
    <source>
        <dbReference type="ARBA" id="ARBA00022553"/>
    </source>
</evidence>
<dbReference type="InterPro" id="IPR020845">
    <property type="entry name" value="AMP-binding_CS"/>
</dbReference>
<dbReference type="InterPro" id="IPR006162">
    <property type="entry name" value="Ppantetheine_attach_site"/>
</dbReference>
<dbReference type="InterPro" id="IPR045851">
    <property type="entry name" value="AMP-bd_C_sf"/>
</dbReference>
<keyword evidence="3" id="KW-0472">Membrane</keyword>
<gene>
    <name evidence="5" type="ORF">H7F49_08530</name>
</gene>
<dbReference type="NCBIfam" id="TIGR01733">
    <property type="entry name" value="AA-adenyl-dom"/>
    <property type="match status" value="1"/>
</dbReference>
<dbReference type="SUPFAM" id="SSF56801">
    <property type="entry name" value="Acetyl-CoA synthetase-like"/>
    <property type="match status" value="1"/>
</dbReference>
<dbReference type="GO" id="GO:0043041">
    <property type="term" value="P:amino acid activation for nonribosomal peptide biosynthetic process"/>
    <property type="evidence" value="ECO:0007669"/>
    <property type="project" value="TreeGrafter"/>
</dbReference>
<dbReference type="Gene3D" id="2.160.10.10">
    <property type="entry name" value="Hexapeptide repeat proteins"/>
    <property type="match status" value="2"/>
</dbReference>